<dbReference type="InterPro" id="IPR004648">
    <property type="entry name" value="Oligpept_transpt"/>
</dbReference>
<feature type="transmembrane region" description="Helical" evidence="10">
    <location>
        <begin position="335"/>
        <end position="354"/>
    </location>
</feature>
<feature type="transmembrane region" description="Helical" evidence="10">
    <location>
        <begin position="669"/>
        <end position="694"/>
    </location>
</feature>
<feature type="transmembrane region" description="Helical" evidence="10">
    <location>
        <begin position="459"/>
        <end position="480"/>
    </location>
</feature>
<dbReference type="NCBIfam" id="TIGR00728">
    <property type="entry name" value="OPT_sfam"/>
    <property type="match status" value="1"/>
</dbReference>
<gene>
    <name evidence="11" type="ORF">EST38_g8872</name>
</gene>
<comment type="similarity">
    <text evidence="2">Belongs to the oligopeptide OPT transporter family.</text>
</comment>
<comment type="subcellular location">
    <subcellularLocation>
        <location evidence="1">Membrane</location>
        <topology evidence="1">Multi-pass membrane protein</topology>
    </subcellularLocation>
</comment>
<dbReference type="PANTHER" id="PTHR22601">
    <property type="entry name" value="ISP4 LIKE PROTEIN"/>
    <property type="match status" value="1"/>
</dbReference>
<feature type="transmembrane region" description="Helical" evidence="10">
    <location>
        <begin position="607"/>
        <end position="625"/>
    </location>
</feature>
<evidence type="ECO:0000256" key="5">
    <source>
        <dbReference type="ARBA" id="ARBA00022856"/>
    </source>
</evidence>
<dbReference type="Proteomes" id="UP000290288">
    <property type="component" value="Unassembled WGS sequence"/>
</dbReference>
<keyword evidence="6" id="KW-0653">Protein transport</keyword>
<feature type="compositionally biased region" description="Polar residues" evidence="9">
    <location>
        <begin position="33"/>
        <end position="47"/>
    </location>
</feature>
<dbReference type="AlphaFoldDB" id="A0A4Q2DC68"/>
<dbReference type="GO" id="GO:0035673">
    <property type="term" value="F:oligopeptide transmembrane transporter activity"/>
    <property type="evidence" value="ECO:0007669"/>
    <property type="project" value="InterPro"/>
</dbReference>
<evidence type="ECO:0000256" key="8">
    <source>
        <dbReference type="ARBA" id="ARBA00023136"/>
    </source>
</evidence>
<keyword evidence="8 10" id="KW-0472">Membrane</keyword>
<dbReference type="NCBIfam" id="TIGR00727">
    <property type="entry name" value="ISP4_OPT"/>
    <property type="match status" value="1"/>
</dbReference>
<keyword evidence="3" id="KW-0813">Transport</keyword>
<dbReference type="OrthoDB" id="9986677at2759"/>
<dbReference type="GO" id="GO:0016020">
    <property type="term" value="C:membrane"/>
    <property type="evidence" value="ECO:0007669"/>
    <property type="project" value="UniProtKB-SubCell"/>
</dbReference>
<feature type="compositionally biased region" description="Basic and acidic residues" evidence="9">
    <location>
        <begin position="48"/>
        <end position="57"/>
    </location>
</feature>
<keyword evidence="7 10" id="KW-1133">Transmembrane helix</keyword>
<evidence type="ECO:0000256" key="2">
    <source>
        <dbReference type="ARBA" id="ARBA00008807"/>
    </source>
</evidence>
<sequence length="779" mass="88657">MQVLGSRSRHAFYEENLNDPNLDLMRQSFHSVSAPSHNLPTASSIDTESNRFESERSKELTPGDYWCEESPYPEVRASVSSVDDPDMPVNTFRMWFLGIFIIFVATMFNQVLTFRCSVLLTGIVLQLISLPFGRLLARILPRTVFDTFGYKWTLNPGPFSVKEHVCITIMGNLACNGVYSMETVICRRVFYGMQVPYSHQILLALGTQVFGFSLAGLLRQFVVWPARMIWPNVLASCALYNTLHQTYQPEVKAHLSRQKFFLFVAVGAFVWHWVPVYLFTALSMFNWVCWIFPENATINALFGVQTGLGMSLLTFDWSMIAFIGSPLINPWWSQGNIAVGFVIFVWIIIPVAYFTNTFHSAHFPVTTFQLFDNTGQKYQVQNILTNGTFDYDKYVAYSPPFLSISSAMSYGFAFATFSSIVVHTFLWFRKDITRQFKRTLKDEQDIHSHLMRNYTEVSWWWYLGTGLISAIFILISVVIVPSQLPLWALALALFLAAIFVLPLAILVAISNQNISLNIMSQLIVGYILPGRPIAAMLFKTFTFTTGYQSITFLMDLKTGHYMKVPPRVMFMVQLIGAIIATFLVIGIEEWLFNTIEDMCSLKQKNGFICPGSHTFFSASVIWGGVGPAKLFSPGRLYSPLLWFFLIGAVLPIPFYFLAKRFPLGIWRYVNIPIFFAALQAIQFASGMNLGAWILTGFIFNYLVRRYRFNWWLNYNYILSAALDTGVAFMLLALFFFLQLPKGGVYLDWWGNSVWANTADGMGMPLKPVLEGTKIGPLSW</sequence>
<dbReference type="EMBL" id="SDEE01000382">
    <property type="protein sequence ID" value="RXW16979.1"/>
    <property type="molecule type" value="Genomic_DNA"/>
</dbReference>
<feature type="transmembrane region" description="Helical" evidence="10">
    <location>
        <begin position="568"/>
        <end position="587"/>
    </location>
</feature>
<keyword evidence="4 10" id="KW-0812">Transmembrane</keyword>
<evidence type="ECO:0000256" key="10">
    <source>
        <dbReference type="SAM" id="Phobius"/>
    </source>
</evidence>
<feature type="transmembrane region" description="Helical" evidence="10">
    <location>
        <begin position="118"/>
        <end position="137"/>
    </location>
</feature>
<feature type="transmembrane region" description="Helical" evidence="10">
    <location>
        <begin position="94"/>
        <end position="112"/>
    </location>
</feature>
<dbReference type="Pfam" id="PF03169">
    <property type="entry name" value="OPT"/>
    <property type="match status" value="1"/>
</dbReference>
<keyword evidence="5" id="KW-0571">Peptide transport</keyword>
<feature type="region of interest" description="Disordered" evidence="9">
    <location>
        <begin position="33"/>
        <end position="57"/>
    </location>
</feature>
<proteinExistence type="inferred from homology"/>
<evidence type="ECO:0000256" key="3">
    <source>
        <dbReference type="ARBA" id="ARBA00022448"/>
    </source>
</evidence>
<evidence type="ECO:0000313" key="12">
    <source>
        <dbReference type="Proteomes" id="UP000290288"/>
    </source>
</evidence>
<name>A0A4Q2DC68_9AGAR</name>
<dbReference type="InterPro" id="IPR004813">
    <property type="entry name" value="OPT"/>
</dbReference>
<evidence type="ECO:0000256" key="6">
    <source>
        <dbReference type="ARBA" id="ARBA00022927"/>
    </source>
</evidence>
<feature type="transmembrane region" description="Helical" evidence="10">
    <location>
        <begin position="714"/>
        <end position="737"/>
    </location>
</feature>
<evidence type="ECO:0000256" key="9">
    <source>
        <dbReference type="SAM" id="MobiDB-lite"/>
    </source>
</evidence>
<keyword evidence="12" id="KW-1185">Reference proteome</keyword>
<feature type="transmembrane region" description="Helical" evidence="10">
    <location>
        <begin position="197"/>
        <end position="215"/>
    </location>
</feature>
<evidence type="ECO:0000313" key="11">
    <source>
        <dbReference type="EMBL" id="RXW16979.1"/>
    </source>
</evidence>
<accession>A0A4Q2DC68</accession>
<feature type="transmembrane region" description="Helical" evidence="10">
    <location>
        <begin position="522"/>
        <end position="548"/>
    </location>
</feature>
<organism evidence="11 12">
    <name type="scientific">Candolleomyces aberdarensis</name>
    <dbReference type="NCBI Taxonomy" id="2316362"/>
    <lineage>
        <taxon>Eukaryota</taxon>
        <taxon>Fungi</taxon>
        <taxon>Dikarya</taxon>
        <taxon>Basidiomycota</taxon>
        <taxon>Agaricomycotina</taxon>
        <taxon>Agaricomycetes</taxon>
        <taxon>Agaricomycetidae</taxon>
        <taxon>Agaricales</taxon>
        <taxon>Agaricineae</taxon>
        <taxon>Psathyrellaceae</taxon>
        <taxon>Candolleomyces</taxon>
    </lineage>
</organism>
<evidence type="ECO:0000256" key="4">
    <source>
        <dbReference type="ARBA" id="ARBA00022692"/>
    </source>
</evidence>
<feature type="transmembrane region" description="Helical" evidence="10">
    <location>
        <begin position="486"/>
        <end position="510"/>
    </location>
</feature>
<feature type="transmembrane region" description="Helical" evidence="10">
    <location>
        <begin position="260"/>
        <end position="280"/>
    </location>
</feature>
<evidence type="ECO:0000256" key="7">
    <source>
        <dbReference type="ARBA" id="ARBA00022989"/>
    </source>
</evidence>
<evidence type="ECO:0000256" key="1">
    <source>
        <dbReference type="ARBA" id="ARBA00004141"/>
    </source>
</evidence>
<dbReference type="GO" id="GO:0015031">
    <property type="term" value="P:protein transport"/>
    <property type="evidence" value="ECO:0007669"/>
    <property type="project" value="UniProtKB-KW"/>
</dbReference>
<feature type="transmembrane region" description="Helical" evidence="10">
    <location>
        <begin position="300"/>
        <end position="323"/>
    </location>
</feature>
<feature type="transmembrane region" description="Helical" evidence="10">
    <location>
        <begin position="637"/>
        <end position="657"/>
    </location>
</feature>
<feature type="transmembrane region" description="Helical" evidence="10">
    <location>
        <begin position="407"/>
        <end position="428"/>
    </location>
</feature>
<comment type="caution">
    <text evidence="11">The sequence shown here is derived from an EMBL/GenBank/DDBJ whole genome shotgun (WGS) entry which is preliminary data.</text>
</comment>
<reference evidence="11 12" key="1">
    <citation type="submission" date="2019-01" db="EMBL/GenBank/DDBJ databases">
        <title>Draft genome sequence of Psathyrella aberdarensis IHI B618.</title>
        <authorList>
            <person name="Buettner E."/>
            <person name="Kellner H."/>
        </authorList>
    </citation>
    <scope>NUCLEOTIDE SEQUENCE [LARGE SCALE GENOMIC DNA]</scope>
    <source>
        <strain evidence="11 12">IHI B618</strain>
    </source>
</reference>
<protein>
    <submittedName>
        <fullName evidence="11">Uncharacterized protein</fullName>
    </submittedName>
</protein>